<protein>
    <submittedName>
        <fullName evidence="1">Uncharacterized protein</fullName>
    </submittedName>
</protein>
<proteinExistence type="predicted"/>
<dbReference type="Proteomes" id="UP000001953">
    <property type="component" value="Chromosome"/>
</dbReference>
<organism evidence="1 2">
    <name type="scientific">Nitrobacter hamburgensis (strain DSM 10229 / NCIMB 13809 / X14)</name>
    <dbReference type="NCBI Taxonomy" id="323097"/>
    <lineage>
        <taxon>Bacteria</taxon>
        <taxon>Pseudomonadati</taxon>
        <taxon>Pseudomonadota</taxon>
        <taxon>Alphaproteobacteria</taxon>
        <taxon>Hyphomicrobiales</taxon>
        <taxon>Nitrobacteraceae</taxon>
        <taxon>Nitrobacter</taxon>
    </lineage>
</organism>
<evidence type="ECO:0000313" key="2">
    <source>
        <dbReference type="Proteomes" id="UP000001953"/>
    </source>
</evidence>
<keyword evidence="2" id="KW-1185">Reference proteome</keyword>
<dbReference type="EMBL" id="CP000319">
    <property type="protein sequence ID" value="ABE61881.1"/>
    <property type="molecule type" value="Genomic_DNA"/>
</dbReference>
<sequence length="80" mass="8565">MRIVSPLELMKGEGDMKSELKIKIVLAAILTIATLLGVNALVSAVYRADHGVTRASSVWHQDQEPTRRAAEIAGIAIVVA</sequence>
<dbReference type="KEGG" id="nha:Nham_1033"/>
<name>Q1QPG6_NITHX</name>
<accession>Q1QPG6</accession>
<dbReference type="AlphaFoldDB" id="Q1QPG6"/>
<gene>
    <name evidence="1" type="ordered locus">Nham_1033</name>
</gene>
<evidence type="ECO:0000313" key="1">
    <source>
        <dbReference type="EMBL" id="ABE61881.1"/>
    </source>
</evidence>
<dbReference type="HOGENOM" id="CLU_2586129_0_0_5"/>
<reference evidence="1 2" key="1">
    <citation type="submission" date="2006-03" db="EMBL/GenBank/DDBJ databases">
        <title>Complete sequence of chromosome of Nitrobacter hamburgensis X14.</title>
        <authorList>
            <consortium name="US DOE Joint Genome Institute"/>
            <person name="Copeland A."/>
            <person name="Lucas S."/>
            <person name="Lapidus A."/>
            <person name="Barry K."/>
            <person name="Detter J.C."/>
            <person name="Glavina del Rio T."/>
            <person name="Hammon N."/>
            <person name="Israni S."/>
            <person name="Dalin E."/>
            <person name="Tice H."/>
            <person name="Pitluck S."/>
            <person name="Chain P."/>
            <person name="Malfatti S."/>
            <person name="Shin M."/>
            <person name="Vergez L."/>
            <person name="Schmutz J."/>
            <person name="Larimer F."/>
            <person name="Land M."/>
            <person name="Hauser L."/>
            <person name="Kyrpides N."/>
            <person name="Ivanova N."/>
            <person name="Ward B."/>
            <person name="Arp D."/>
            <person name="Klotz M."/>
            <person name="Stein L."/>
            <person name="O'Mullan G."/>
            <person name="Starkenburg S."/>
            <person name="Sayavedra L."/>
            <person name="Poret-Peterson A.T."/>
            <person name="Gentry M.E."/>
            <person name="Bruce D."/>
            <person name="Richardson P."/>
        </authorList>
    </citation>
    <scope>NUCLEOTIDE SEQUENCE [LARGE SCALE GENOMIC DNA]</scope>
    <source>
        <strain evidence="2">DSM 10229 / NCIMB 13809 / X14</strain>
    </source>
</reference>